<name>A0ABU0AU12_9FIRM</name>
<protein>
    <submittedName>
        <fullName evidence="1">HAD superfamily phosphoserine phosphatase-like hydrolase</fullName>
    </submittedName>
</protein>
<comment type="caution">
    <text evidence="1">The sequence shown here is derived from an EMBL/GenBank/DDBJ whole genome shotgun (WGS) entry which is preliminary data.</text>
</comment>
<sequence>MIKKVAFFDFDKTITDRDSIFVLFKKFKNRFGIKIIPLYFKLFYRALGSLFGRDYENLKNEIAKIFKFLDEKDLEKFVKEDLSKLYYKDALKKLDELRDDYYIMLVSASFEKYMKYAAKELKVDYLIGTGLDENFNIIGGNNKGKNKVKKIKKHLEEKDFQIDYENSLGFSDSYKDDRYMLELVKNRYLINSKVKKEGYKNLEWS</sequence>
<organism evidence="1 2">
    <name type="scientific">Peptoniphilus koenoeneniae</name>
    <dbReference type="NCBI Taxonomy" id="507751"/>
    <lineage>
        <taxon>Bacteria</taxon>
        <taxon>Bacillati</taxon>
        <taxon>Bacillota</taxon>
        <taxon>Tissierellia</taxon>
        <taxon>Tissierellales</taxon>
        <taxon>Peptoniphilaceae</taxon>
        <taxon>Peptoniphilus</taxon>
    </lineage>
</organism>
<evidence type="ECO:0000313" key="1">
    <source>
        <dbReference type="EMBL" id="MDQ0274339.1"/>
    </source>
</evidence>
<dbReference type="Proteomes" id="UP001236559">
    <property type="component" value="Unassembled WGS sequence"/>
</dbReference>
<proteinExistence type="predicted"/>
<keyword evidence="2" id="KW-1185">Reference proteome</keyword>
<dbReference type="Gene3D" id="3.40.50.1000">
    <property type="entry name" value="HAD superfamily/HAD-like"/>
    <property type="match status" value="1"/>
</dbReference>
<reference evidence="1 2" key="1">
    <citation type="submission" date="2023-07" db="EMBL/GenBank/DDBJ databases">
        <title>Genomic Encyclopedia of Type Strains, Phase IV (KMG-IV): sequencing the most valuable type-strain genomes for metagenomic binning, comparative biology and taxonomic classification.</title>
        <authorList>
            <person name="Goeker M."/>
        </authorList>
    </citation>
    <scope>NUCLEOTIDE SEQUENCE [LARGE SCALE GENOMIC DNA]</scope>
    <source>
        <strain evidence="1 2">DSM 22616</strain>
    </source>
</reference>
<dbReference type="RefSeq" id="WP_023054728.1">
    <property type="nucleotide sequence ID" value="NZ_JAUSTN010000002.1"/>
</dbReference>
<dbReference type="EMBL" id="JAUSTN010000002">
    <property type="protein sequence ID" value="MDQ0274339.1"/>
    <property type="molecule type" value="Genomic_DNA"/>
</dbReference>
<accession>A0ABU0AU12</accession>
<dbReference type="NCBIfam" id="TIGR01488">
    <property type="entry name" value="HAD-SF-IB"/>
    <property type="match status" value="1"/>
</dbReference>
<evidence type="ECO:0000313" key="2">
    <source>
        <dbReference type="Proteomes" id="UP001236559"/>
    </source>
</evidence>
<dbReference type="Gene3D" id="1.20.1440.100">
    <property type="entry name" value="SG protein - dephosphorylation function"/>
    <property type="match status" value="1"/>
</dbReference>
<gene>
    <name evidence="1" type="ORF">J2S72_000347</name>
</gene>
<dbReference type="SUPFAM" id="SSF56784">
    <property type="entry name" value="HAD-like"/>
    <property type="match status" value="1"/>
</dbReference>
<dbReference type="InterPro" id="IPR023214">
    <property type="entry name" value="HAD_sf"/>
</dbReference>
<dbReference type="Pfam" id="PF12710">
    <property type="entry name" value="HAD"/>
    <property type="match status" value="1"/>
</dbReference>
<dbReference type="InterPro" id="IPR036412">
    <property type="entry name" value="HAD-like_sf"/>
</dbReference>